<dbReference type="GO" id="GO:0003904">
    <property type="term" value="F:deoxyribodipyrimidine photo-lyase activity"/>
    <property type="evidence" value="ECO:0007669"/>
    <property type="project" value="TreeGrafter"/>
</dbReference>
<organism evidence="8 9">
    <name type="scientific">Aureicoccus marinus</name>
    <dbReference type="NCBI Taxonomy" id="754435"/>
    <lineage>
        <taxon>Bacteria</taxon>
        <taxon>Pseudomonadati</taxon>
        <taxon>Bacteroidota</taxon>
        <taxon>Flavobacteriia</taxon>
        <taxon>Flavobacteriales</taxon>
        <taxon>Flavobacteriaceae</taxon>
        <taxon>Aureicoccus</taxon>
    </lineage>
</organism>
<dbReference type="RefSeq" id="WP_105001793.1">
    <property type="nucleotide sequence ID" value="NZ_MQVX01000001.1"/>
</dbReference>
<dbReference type="PRINTS" id="PR00147">
    <property type="entry name" value="DNAPHOTLYASE"/>
</dbReference>
<feature type="domain" description="Photolyase/cryptochrome alpha/beta" evidence="7">
    <location>
        <begin position="5"/>
        <end position="135"/>
    </location>
</feature>
<dbReference type="PANTHER" id="PTHR11455">
    <property type="entry name" value="CRYPTOCHROME"/>
    <property type="match status" value="1"/>
</dbReference>
<dbReference type="InterPro" id="IPR005101">
    <property type="entry name" value="Cryptochr/Photolyase_FAD-bd"/>
</dbReference>
<evidence type="ECO:0000256" key="4">
    <source>
        <dbReference type="ARBA" id="ARBA00022991"/>
    </source>
</evidence>
<dbReference type="InterPro" id="IPR036134">
    <property type="entry name" value="Crypto/Photolyase_FAD-like_sf"/>
</dbReference>
<reference evidence="9" key="1">
    <citation type="submission" date="2016-11" db="EMBL/GenBank/DDBJ databases">
        <title>Trade-off between light-utilization and light-protection in marine flavobacteria.</title>
        <authorList>
            <person name="Kumagai Y."/>
            <person name="Yoshizawa S."/>
            <person name="Kogure K."/>
        </authorList>
    </citation>
    <scope>NUCLEOTIDE SEQUENCE [LARGE SCALE GENOMIC DNA]</scope>
    <source>
        <strain evidence="9">SG-18</strain>
    </source>
</reference>
<evidence type="ECO:0000256" key="3">
    <source>
        <dbReference type="ARBA" id="ARBA00022827"/>
    </source>
</evidence>
<dbReference type="AlphaFoldDB" id="A0A2S7TBJ4"/>
<dbReference type="PANTHER" id="PTHR11455:SF9">
    <property type="entry name" value="CRYPTOCHROME CIRCADIAN CLOCK 5 ISOFORM X1"/>
    <property type="match status" value="1"/>
</dbReference>
<dbReference type="InterPro" id="IPR014729">
    <property type="entry name" value="Rossmann-like_a/b/a_fold"/>
</dbReference>
<dbReference type="Pfam" id="PF00875">
    <property type="entry name" value="DNA_photolyase"/>
    <property type="match status" value="1"/>
</dbReference>
<keyword evidence="2 5" id="KW-0285">Flavoprotein</keyword>
<dbReference type="Gene3D" id="1.25.40.80">
    <property type="match status" value="1"/>
</dbReference>
<comment type="similarity">
    <text evidence="6">Belongs to the DNA photolyase family.</text>
</comment>
<dbReference type="OrthoDB" id="9772484at2"/>
<gene>
    <name evidence="8" type="ORF">BST99_10645</name>
</gene>
<evidence type="ECO:0000256" key="2">
    <source>
        <dbReference type="ARBA" id="ARBA00022630"/>
    </source>
</evidence>
<dbReference type="InterPro" id="IPR036155">
    <property type="entry name" value="Crypto/Photolyase_N_sf"/>
</dbReference>
<evidence type="ECO:0000256" key="5">
    <source>
        <dbReference type="PIRSR" id="PIRSR602081-1"/>
    </source>
</evidence>
<evidence type="ECO:0000259" key="7">
    <source>
        <dbReference type="PROSITE" id="PS51645"/>
    </source>
</evidence>
<dbReference type="Pfam" id="PF03441">
    <property type="entry name" value="FAD_binding_7"/>
    <property type="match status" value="1"/>
</dbReference>
<dbReference type="Proteomes" id="UP000239366">
    <property type="component" value="Unassembled WGS sequence"/>
</dbReference>
<dbReference type="InterPro" id="IPR006050">
    <property type="entry name" value="DNA_photolyase_N"/>
</dbReference>
<accession>A0A2S7TBJ4</accession>
<evidence type="ECO:0000256" key="1">
    <source>
        <dbReference type="ARBA" id="ARBA00001932"/>
    </source>
</evidence>
<dbReference type="PROSITE" id="PS00394">
    <property type="entry name" value="DNA_PHOTOLYASES_1_1"/>
    <property type="match status" value="1"/>
</dbReference>
<dbReference type="GO" id="GO:0006139">
    <property type="term" value="P:nucleobase-containing compound metabolic process"/>
    <property type="evidence" value="ECO:0007669"/>
    <property type="project" value="UniProtKB-ARBA"/>
</dbReference>
<evidence type="ECO:0000256" key="6">
    <source>
        <dbReference type="RuleBase" id="RU004182"/>
    </source>
</evidence>
<dbReference type="Gene3D" id="1.10.579.10">
    <property type="entry name" value="DNA Cyclobutane Dipyrimidine Photolyase, subunit A, domain 3"/>
    <property type="match status" value="1"/>
</dbReference>
<keyword evidence="3 5" id="KW-0274">FAD</keyword>
<dbReference type="SUPFAM" id="SSF52425">
    <property type="entry name" value="Cryptochrome/photolyase, N-terminal domain"/>
    <property type="match status" value="1"/>
</dbReference>
<dbReference type="GO" id="GO:0009416">
    <property type="term" value="P:response to light stimulus"/>
    <property type="evidence" value="ECO:0007669"/>
    <property type="project" value="TreeGrafter"/>
</dbReference>
<dbReference type="EMBL" id="MQVX01000001">
    <property type="protein sequence ID" value="PQJ16846.1"/>
    <property type="molecule type" value="Genomic_DNA"/>
</dbReference>
<dbReference type="PROSITE" id="PS51645">
    <property type="entry name" value="PHR_CRY_ALPHA_BETA"/>
    <property type="match status" value="1"/>
</dbReference>
<comment type="cofactor">
    <cofactor evidence="1">
        <name>(6R)-5,10-methylene-5,6,7,8-tetrahydrofolate</name>
        <dbReference type="ChEBI" id="CHEBI:15636"/>
    </cofactor>
</comment>
<dbReference type="GO" id="GO:0006950">
    <property type="term" value="P:response to stress"/>
    <property type="evidence" value="ECO:0007669"/>
    <property type="project" value="UniProtKB-ARBA"/>
</dbReference>
<sequence length="482" mass="57033">MPFEAAHIVWLKRDLRLQDHEALFVAEASGKPYRIIYLFEPSLLQYPDTSLRHLQFVYQSIQALQKQLAPLKRKAELFYCEAVEALTHIQKEQPILSLLSYRESGVMATWKRDKQVAAFCREQGIEWQEFQRDGILRGIKNRKSWNVIWGKKMLEPVFRNTYTLSTLDPLDHPYGIPDELQKKWENYPDYYQPAGEKNAWRYLTSFAEDRGKNYQRNISKPLASRSSCSRLSPYIAWGNLTVRQCFQYLNTHANRKQYLPMLQRLNWHDHFIQKFEMECTYETHCINRGYELLERHKNEAYINAWKEGQTGYPLVDACMRAVSKTGWINFRMRAMLVSFFTLNLDQDWRDGVYHLAQQFLDYEPGIHYPQFQMQAGTTGINTIRLYNPVKNSEKHDAEGAFIRKWVPELEAVPLAYLHEPWTMSPMEQEFCQVFIGKDYPAPIVDLQESARAARDKVWGHREHPVVRQEQKRLMAKHVNNPR</sequence>
<dbReference type="GO" id="GO:0071949">
    <property type="term" value="F:FAD binding"/>
    <property type="evidence" value="ECO:0007669"/>
    <property type="project" value="TreeGrafter"/>
</dbReference>
<comment type="cofactor">
    <cofactor evidence="5">
        <name>FAD</name>
        <dbReference type="ChEBI" id="CHEBI:57692"/>
    </cofactor>
    <text evidence="5">Binds 1 FAD per subunit.</text>
</comment>
<feature type="binding site" evidence="5">
    <location>
        <position position="214"/>
    </location>
    <ligand>
        <name>FAD</name>
        <dbReference type="ChEBI" id="CHEBI:57692"/>
    </ligand>
</feature>
<dbReference type="InterPro" id="IPR018394">
    <property type="entry name" value="DNA_photolyase_1_CS_C"/>
</dbReference>
<keyword evidence="4 6" id="KW-0157">Chromophore</keyword>
<name>A0A2S7TBJ4_9FLAO</name>
<dbReference type="InterPro" id="IPR002081">
    <property type="entry name" value="Cryptochrome/DNA_photolyase_1"/>
</dbReference>
<evidence type="ECO:0000313" key="9">
    <source>
        <dbReference type="Proteomes" id="UP000239366"/>
    </source>
</evidence>
<dbReference type="Gene3D" id="3.40.50.620">
    <property type="entry name" value="HUPs"/>
    <property type="match status" value="1"/>
</dbReference>
<dbReference type="GO" id="GO:0003677">
    <property type="term" value="F:DNA binding"/>
    <property type="evidence" value="ECO:0007669"/>
    <property type="project" value="TreeGrafter"/>
</dbReference>
<keyword evidence="8" id="KW-0456">Lyase</keyword>
<dbReference type="SUPFAM" id="SSF48173">
    <property type="entry name" value="Cryptochrome/photolyase FAD-binding domain"/>
    <property type="match status" value="1"/>
</dbReference>
<evidence type="ECO:0000313" key="8">
    <source>
        <dbReference type="EMBL" id="PQJ16846.1"/>
    </source>
</evidence>
<comment type="caution">
    <text evidence="8">The sequence shown here is derived from an EMBL/GenBank/DDBJ whole genome shotgun (WGS) entry which is preliminary data.</text>
</comment>
<protein>
    <submittedName>
        <fullName evidence="8">Deoxyribodipyrimidine photolyase</fullName>
    </submittedName>
</protein>
<proteinExistence type="inferred from homology"/>
<keyword evidence="9" id="KW-1185">Reference proteome</keyword>